<reference evidence="2" key="1">
    <citation type="submission" date="2021-01" db="EMBL/GenBank/DDBJ databases">
        <title>Whole genome shotgun sequence of Virgisporangium ochraceum NBRC 16418.</title>
        <authorList>
            <person name="Komaki H."/>
            <person name="Tamura T."/>
        </authorList>
    </citation>
    <scope>NUCLEOTIDE SEQUENCE</scope>
    <source>
        <strain evidence="2">NBRC 16418</strain>
    </source>
</reference>
<protein>
    <recommendedName>
        <fullName evidence="1">N-acetyltransferase domain-containing protein</fullName>
    </recommendedName>
</protein>
<dbReference type="SUPFAM" id="SSF55729">
    <property type="entry name" value="Acyl-CoA N-acyltransferases (Nat)"/>
    <property type="match status" value="1"/>
</dbReference>
<dbReference type="EMBL" id="BOPH01000018">
    <property type="protein sequence ID" value="GIJ66440.1"/>
    <property type="molecule type" value="Genomic_DNA"/>
</dbReference>
<dbReference type="AlphaFoldDB" id="A0A8J3ZRZ7"/>
<dbReference type="RefSeq" id="WP_203926420.1">
    <property type="nucleotide sequence ID" value="NZ_BOPH01000018.1"/>
</dbReference>
<evidence type="ECO:0000259" key="1">
    <source>
        <dbReference type="PROSITE" id="PS51186"/>
    </source>
</evidence>
<name>A0A8J3ZRZ7_9ACTN</name>
<feature type="domain" description="N-acetyltransferase" evidence="1">
    <location>
        <begin position="115"/>
        <end position="255"/>
    </location>
</feature>
<gene>
    <name evidence="2" type="ORF">Voc01_013570</name>
</gene>
<accession>A0A8J3ZRZ7</accession>
<dbReference type="InterPro" id="IPR000182">
    <property type="entry name" value="GNAT_dom"/>
</dbReference>
<dbReference type="GO" id="GO:0016747">
    <property type="term" value="F:acyltransferase activity, transferring groups other than amino-acyl groups"/>
    <property type="evidence" value="ECO:0007669"/>
    <property type="project" value="InterPro"/>
</dbReference>
<keyword evidence="3" id="KW-1185">Reference proteome</keyword>
<dbReference type="Proteomes" id="UP000635606">
    <property type="component" value="Unassembled WGS sequence"/>
</dbReference>
<evidence type="ECO:0000313" key="2">
    <source>
        <dbReference type="EMBL" id="GIJ66440.1"/>
    </source>
</evidence>
<comment type="caution">
    <text evidence="2">The sequence shown here is derived from an EMBL/GenBank/DDBJ whole genome shotgun (WGS) entry which is preliminary data.</text>
</comment>
<dbReference type="Gene3D" id="3.40.630.30">
    <property type="match status" value="1"/>
</dbReference>
<dbReference type="InterPro" id="IPR016181">
    <property type="entry name" value="Acyl_CoA_acyltransferase"/>
</dbReference>
<organism evidence="2 3">
    <name type="scientific">Virgisporangium ochraceum</name>
    <dbReference type="NCBI Taxonomy" id="65505"/>
    <lineage>
        <taxon>Bacteria</taxon>
        <taxon>Bacillati</taxon>
        <taxon>Actinomycetota</taxon>
        <taxon>Actinomycetes</taxon>
        <taxon>Micromonosporales</taxon>
        <taxon>Micromonosporaceae</taxon>
        <taxon>Virgisporangium</taxon>
    </lineage>
</organism>
<dbReference type="CDD" id="cd04301">
    <property type="entry name" value="NAT_SF"/>
    <property type="match status" value="1"/>
</dbReference>
<evidence type="ECO:0000313" key="3">
    <source>
        <dbReference type="Proteomes" id="UP000635606"/>
    </source>
</evidence>
<sequence>MSNAALSIQNYIRTAASRGRETERIGPFLATFSPHTTNPYLNYAVPDAGAEPTAADAAALAAAFERRGRQPRLEFLPGPAPAVEKALAANGYVVDLRVPLMDCPPGAVVDHPVPAGIELATPETDDEIVEMIRVRNGAFGNTEEVTVAEADRYREGRAAGVRTLLARDLATGAVAGAGLHDAIVDGITELAGFGVAERYRRRGIAVVLTAHLTRMAHEAGAATVFLTPGGDEAERVYARAGYRRQDEVVFMSRPA</sequence>
<dbReference type="Pfam" id="PF00583">
    <property type="entry name" value="Acetyltransf_1"/>
    <property type="match status" value="1"/>
</dbReference>
<proteinExistence type="predicted"/>
<dbReference type="PROSITE" id="PS51186">
    <property type="entry name" value="GNAT"/>
    <property type="match status" value="1"/>
</dbReference>